<name>A0A2M8LSZ7_9ACTN</name>
<protein>
    <submittedName>
        <fullName evidence="1">Uncharacterized protein</fullName>
    </submittedName>
</protein>
<proteinExistence type="predicted"/>
<reference evidence="1 2" key="1">
    <citation type="submission" date="2017-11" db="EMBL/GenBank/DDBJ databases">
        <title>Streptomyces carmine sp. nov., a novel actinomycete isolated from Sophora alopecuroides in Xinjiang, China.</title>
        <authorList>
            <person name="Wang Y."/>
            <person name="Luo X."/>
            <person name="Wan C."/>
            <person name="Zhang L."/>
        </authorList>
    </citation>
    <scope>NUCLEOTIDE SEQUENCE [LARGE SCALE GENOMIC DNA]</scope>
    <source>
        <strain evidence="1 2">TRM SA0054</strain>
    </source>
</reference>
<dbReference type="Proteomes" id="UP000230407">
    <property type="component" value="Unassembled WGS sequence"/>
</dbReference>
<dbReference type="AlphaFoldDB" id="A0A2M8LSZ7"/>
<evidence type="ECO:0000313" key="2">
    <source>
        <dbReference type="Proteomes" id="UP000230407"/>
    </source>
</evidence>
<accession>A0A2M8LSZ7</accession>
<dbReference type="EMBL" id="PGGW01000067">
    <property type="protein sequence ID" value="PJE95085.1"/>
    <property type="molecule type" value="Genomic_DNA"/>
</dbReference>
<gene>
    <name evidence="1" type="ORF">CUT44_25900</name>
</gene>
<sequence length="128" mass="14444">MQDLVVRHEVDFEIVPQPFPPSGLPWFEVCREAVAGEAERVRADDQFAGAGARDEPAFERHAVGRGESDIVELEASVRGRPQQWRSRRKSKAARKCVECGVDLCIKSAVADRLVVPRHANLQRWLQKD</sequence>
<evidence type="ECO:0000313" key="1">
    <source>
        <dbReference type="EMBL" id="PJE95085.1"/>
    </source>
</evidence>
<keyword evidence="2" id="KW-1185">Reference proteome</keyword>
<organism evidence="1 2">
    <name type="scientific">Streptomyces carminius</name>
    <dbReference type="NCBI Taxonomy" id="2665496"/>
    <lineage>
        <taxon>Bacteria</taxon>
        <taxon>Bacillati</taxon>
        <taxon>Actinomycetota</taxon>
        <taxon>Actinomycetes</taxon>
        <taxon>Kitasatosporales</taxon>
        <taxon>Streptomycetaceae</taxon>
        <taxon>Streptomyces</taxon>
    </lineage>
</organism>
<comment type="caution">
    <text evidence="1">The sequence shown here is derived from an EMBL/GenBank/DDBJ whole genome shotgun (WGS) entry which is preliminary data.</text>
</comment>